<organism evidence="12 13">
    <name type="scientific">Anaerocolumna chitinilytica</name>
    <dbReference type="NCBI Taxonomy" id="1727145"/>
    <lineage>
        <taxon>Bacteria</taxon>
        <taxon>Bacillati</taxon>
        <taxon>Bacillota</taxon>
        <taxon>Clostridia</taxon>
        <taxon>Lachnospirales</taxon>
        <taxon>Lachnospiraceae</taxon>
        <taxon>Anaerocolumna</taxon>
    </lineage>
</organism>
<dbReference type="Pfam" id="PF00302">
    <property type="entry name" value="CAT"/>
    <property type="match status" value="1"/>
</dbReference>
<dbReference type="SMART" id="SM01059">
    <property type="entry name" value="CAT"/>
    <property type="match status" value="1"/>
</dbReference>
<dbReference type="EC" id="2.3.1.28" evidence="4 10"/>
<accession>A0A7I8DRL5</accession>
<dbReference type="KEGG" id="acht:bsdcttw_29950"/>
<dbReference type="Proteomes" id="UP000515703">
    <property type="component" value="Chromosome"/>
</dbReference>
<evidence type="ECO:0000256" key="2">
    <source>
        <dbReference type="ARBA" id="ARBA00010571"/>
    </source>
</evidence>
<evidence type="ECO:0000256" key="11">
    <source>
        <dbReference type="RuleBase" id="RU004156"/>
    </source>
</evidence>
<evidence type="ECO:0000313" key="12">
    <source>
        <dbReference type="EMBL" id="BCJ99954.1"/>
    </source>
</evidence>
<reference evidence="12 13" key="1">
    <citation type="submission" date="2020-08" db="EMBL/GenBank/DDBJ databases">
        <title>Draft genome sequencing of an Anaerocolumna strain isolated from anoxic soil subjected to BSD treatment.</title>
        <authorList>
            <person name="Uek A."/>
            <person name="Tonouchi A."/>
        </authorList>
    </citation>
    <scope>NUCLEOTIDE SEQUENCE [LARGE SCALE GENOMIC DNA]</scope>
    <source>
        <strain evidence="12 13">CTTW</strain>
    </source>
</reference>
<dbReference type="Gene3D" id="3.30.559.10">
    <property type="entry name" value="Chloramphenicol acetyltransferase-like domain"/>
    <property type="match status" value="1"/>
</dbReference>
<evidence type="ECO:0000256" key="8">
    <source>
        <dbReference type="ARBA" id="ARBA00023315"/>
    </source>
</evidence>
<dbReference type="PANTHER" id="PTHR38474">
    <property type="entry name" value="SLR0299 PROTEIN"/>
    <property type="match status" value="1"/>
</dbReference>
<dbReference type="SUPFAM" id="SSF52777">
    <property type="entry name" value="CoA-dependent acyltransferases"/>
    <property type="match status" value="1"/>
</dbReference>
<dbReference type="InterPro" id="IPR023213">
    <property type="entry name" value="CAT-like_dom_sf"/>
</dbReference>
<dbReference type="InterPro" id="IPR001707">
    <property type="entry name" value="Cmp_AcTrfase"/>
</dbReference>
<dbReference type="GO" id="GO:0046677">
    <property type="term" value="P:response to antibiotic"/>
    <property type="evidence" value="ECO:0007669"/>
    <property type="project" value="UniProtKB-KW"/>
</dbReference>
<keyword evidence="6 10" id="KW-0808">Transferase</keyword>
<evidence type="ECO:0000256" key="4">
    <source>
        <dbReference type="ARBA" id="ARBA00013235"/>
    </source>
</evidence>
<dbReference type="RefSeq" id="WP_185255673.1">
    <property type="nucleotide sequence ID" value="NZ_AP023368.1"/>
</dbReference>
<evidence type="ECO:0000256" key="10">
    <source>
        <dbReference type="RuleBase" id="RU000503"/>
    </source>
</evidence>
<dbReference type="PANTHER" id="PTHR38474:SF2">
    <property type="entry name" value="CHLORAMPHENICOL ACETYLTRANSFERASE"/>
    <property type="match status" value="1"/>
</dbReference>
<dbReference type="PIRSF" id="PIRSF000440">
    <property type="entry name" value="CAT"/>
    <property type="match status" value="1"/>
</dbReference>
<comment type="subunit">
    <text evidence="3">Homotrimer.</text>
</comment>
<dbReference type="NCBIfam" id="NF000491">
    <property type="entry name" value="chloram_CatA"/>
    <property type="match status" value="1"/>
</dbReference>
<keyword evidence="7 10" id="KW-0046">Antibiotic resistance</keyword>
<reference evidence="12 13" key="2">
    <citation type="submission" date="2020-08" db="EMBL/GenBank/DDBJ databases">
        <authorList>
            <person name="Ueki A."/>
            <person name="Tonouchi A."/>
        </authorList>
    </citation>
    <scope>NUCLEOTIDE SEQUENCE [LARGE SCALE GENOMIC DNA]</scope>
    <source>
        <strain evidence="12 13">CTTW</strain>
    </source>
</reference>
<proteinExistence type="inferred from homology"/>
<sequence length="220" mass="26090">MDFNIIDIEKWNRKEHYLHYIQNVRCTYSLTTNIDITLLKKELKRENKKIYPALIYMIATAVNYHKEFRMDYDSDGRLGYWSEVNPSFTVFNEKSQTFSSIWTEYDSCFTTFYDNCVHDIDNYANSTLMTPKPDMPKNVFTISSIPWIDFTSFNLNVHNEGYYLPPIFTIGKFIYEKEKILMPIAIQVHHAVCDGFHVGIFIDSLKKLANSYLDWQRYNA</sequence>
<gene>
    <name evidence="12" type="primary">catB</name>
    <name evidence="12" type="ORF">bsdcttw_29950</name>
</gene>
<dbReference type="GO" id="GO:0008811">
    <property type="term" value="F:chloramphenicol O-acetyltransferase activity"/>
    <property type="evidence" value="ECO:0007669"/>
    <property type="project" value="UniProtKB-EC"/>
</dbReference>
<keyword evidence="8 10" id="KW-0012">Acyltransferase</keyword>
<keyword evidence="13" id="KW-1185">Reference proteome</keyword>
<comment type="catalytic activity">
    <reaction evidence="10">
        <text>chloramphenicol + acetyl-CoA = chloramphenicol 3-acetate + CoA</text>
        <dbReference type="Rhea" id="RHEA:18421"/>
        <dbReference type="ChEBI" id="CHEBI:16730"/>
        <dbReference type="ChEBI" id="CHEBI:17698"/>
        <dbReference type="ChEBI" id="CHEBI:57287"/>
        <dbReference type="ChEBI" id="CHEBI:57288"/>
        <dbReference type="EC" id="2.3.1.28"/>
    </reaction>
</comment>
<dbReference type="EMBL" id="AP023368">
    <property type="protein sequence ID" value="BCJ99954.1"/>
    <property type="molecule type" value="Genomic_DNA"/>
</dbReference>
<evidence type="ECO:0000256" key="6">
    <source>
        <dbReference type="ARBA" id="ARBA00022679"/>
    </source>
</evidence>
<dbReference type="AlphaFoldDB" id="A0A7I8DRL5"/>
<evidence type="ECO:0000256" key="7">
    <source>
        <dbReference type="ARBA" id="ARBA00023251"/>
    </source>
</evidence>
<evidence type="ECO:0000256" key="5">
    <source>
        <dbReference type="ARBA" id="ARBA00020291"/>
    </source>
</evidence>
<evidence type="ECO:0000256" key="3">
    <source>
        <dbReference type="ARBA" id="ARBA00011233"/>
    </source>
</evidence>
<evidence type="ECO:0000256" key="9">
    <source>
        <dbReference type="PIRSR" id="PIRSR000440-1"/>
    </source>
</evidence>
<evidence type="ECO:0000256" key="1">
    <source>
        <dbReference type="ARBA" id="ARBA00002150"/>
    </source>
</evidence>
<dbReference type="PROSITE" id="PS00100">
    <property type="entry name" value="CAT"/>
    <property type="match status" value="1"/>
</dbReference>
<comment type="function">
    <text evidence="1 10">This enzyme is an effector of chloramphenicol resistance in bacteria.</text>
</comment>
<evidence type="ECO:0000313" key="13">
    <source>
        <dbReference type="Proteomes" id="UP000515703"/>
    </source>
</evidence>
<protein>
    <recommendedName>
        <fullName evidence="5 10">Chloramphenicol acetyltransferase</fullName>
        <ecNumber evidence="4 10">2.3.1.28</ecNumber>
    </recommendedName>
</protein>
<name>A0A7I8DRL5_9FIRM</name>
<dbReference type="InterPro" id="IPR018372">
    <property type="entry name" value="Chloramphenicol_AcTrfase_AS"/>
</dbReference>
<feature type="active site" description="Proton acceptor" evidence="9">
    <location>
        <position position="190"/>
    </location>
</feature>
<comment type="similarity">
    <text evidence="2 11">Belongs to the chloramphenicol acetyltransferase family.</text>
</comment>